<evidence type="ECO:0000256" key="4">
    <source>
        <dbReference type="ARBA" id="ARBA00023040"/>
    </source>
</evidence>
<feature type="transmembrane region" description="Helical" evidence="8">
    <location>
        <begin position="60"/>
        <end position="80"/>
    </location>
</feature>
<keyword evidence="6" id="KW-0675">Receptor</keyword>
<keyword evidence="7" id="KW-0807">Transducer</keyword>
<evidence type="ECO:0000313" key="10">
    <source>
        <dbReference type="EMBL" id="KAG5674614.1"/>
    </source>
</evidence>
<evidence type="ECO:0000256" key="7">
    <source>
        <dbReference type="ARBA" id="ARBA00023224"/>
    </source>
</evidence>
<dbReference type="PANTHER" id="PTHR24238">
    <property type="entry name" value="G-PROTEIN COUPLED RECEPTOR"/>
    <property type="match status" value="1"/>
</dbReference>
<dbReference type="EMBL" id="JADBJN010000002">
    <property type="protein sequence ID" value="KAG5674614.1"/>
    <property type="molecule type" value="Genomic_DNA"/>
</dbReference>
<dbReference type="Proteomes" id="UP001107558">
    <property type="component" value="Chromosome 2"/>
</dbReference>
<protein>
    <recommendedName>
        <fullName evidence="9">G-protein coupled receptors family 1 profile domain-containing protein</fullName>
    </recommendedName>
</protein>
<feature type="transmembrane region" description="Helical" evidence="8">
    <location>
        <begin position="259"/>
        <end position="280"/>
    </location>
</feature>
<dbReference type="OrthoDB" id="10636283at2759"/>
<evidence type="ECO:0000256" key="8">
    <source>
        <dbReference type="SAM" id="Phobius"/>
    </source>
</evidence>
<feature type="transmembrane region" description="Helical" evidence="8">
    <location>
        <begin position="20"/>
        <end position="48"/>
    </location>
</feature>
<feature type="transmembrane region" description="Helical" evidence="8">
    <location>
        <begin position="100"/>
        <end position="122"/>
    </location>
</feature>
<dbReference type="AlphaFoldDB" id="A0A9J6BZH9"/>
<dbReference type="GO" id="GO:0008188">
    <property type="term" value="F:neuropeptide receptor activity"/>
    <property type="evidence" value="ECO:0007669"/>
    <property type="project" value="TreeGrafter"/>
</dbReference>
<comment type="caution">
    <text evidence="10">The sequence shown here is derived from an EMBL/GenBank/DDBJ whole genome shotgun (WGS) entry which is preliminary data.</text>
</comment>
<dbReference type="Gene3D" id="1.20.1070.10">
    <property type="entry name" value="Rhodopsin 7-helix transmembrane proteins"/>
    <property type="match status" value="1"/>
</dbReference>
<feature type="transmembrane region" description="Helical" evidence="8">
    <location>
        <begin position="219"/>
        <end position="239"/>
    </location>
</feature>
<evidence type="ECO:0000256" key="1">
    <source>
        <dbReference type="ARBA" id="ARBA00004141"/>
    </source>
</evidence>
<dbReference type="GO" id="GO:0005886">
    <property type="term" value="C:plasma membrane"/>
    <property type="evidence" value="ECO:0007669"/>
    <property type="project" value="TreeGrafter"/>
</dbReference>
<comment type="subcellular location">
    <subcellularLocation>
        <location evidence="1">Membrane</location>
        <topology evidence="1">Multi-pass membrane protein</topology>
    </subcellularLocation>
</comment>
<feature type="domain" description="G-protein coupled receptors family 1 profile" evidence="9">
    <location>
        <begin position="39"/>
        <end position="280"/>
    </location>
</feature>
<evidence type="ECO:0000259" key="9">
    <source>
        <dbReference type="PROSITE" id="PS50262"/>
    </source>
</evidence>
<dbReference type="PROSITE" id="PS50262">
    <property type="entry name" value="G_PROTEIN_RECEP_F1_2"/>
    <property type="match status" value="1"/>
</dbReference>
<dbReference type="SUPFAM" id="SSF81321">
    <property type="entry name" value="Family A G protein-coupled receptor-like"/>
    <property type="match status" value="1"/>
</dbReference>
<evidence type="ECO:0000256" key="5">
    <source>
        <dbReference type="ARBA" id="ARBA00023136"/>
    </source>
</evidence>
<evidence type="ECO:0000256" key="3">
    <source>
        <dbReference type="ARBA" id="ARBA00022989"/>
    </source>
</evidence>
<sequence>MDEKIDTHDEFYDYFNSRPIKLMLMVIYGSFVALAEIASNALILVIKLRKSSEKTGFDMLIMNLSIMFIINGFLLVQFMIEELFYEFANEEMCSSFHFLTQFSITSIIFSLLALVIVARFFPRIDVKRAFYIIAVIWIASIFDAIPYSRIKTKTETLKNGSFRTVCSSLPTTFNDFLEYRQKYILMSVIETGIPSILFIIVSIIALFKPSSLRENRSMLTHSVIIGTIYLTLMLPMRILKILGDFYFDISYGYEVSLKLTLHLVGVVNIILYCYFNKLFYKQFCQFFKIYNNNPELIEAEM</sequence>
<name>A0A9J6BZH9_POLVA</name>
<dbReference type="PANTHER" id="PTHR24238:SF57">
    <property type="entry name" value="G-PROTEIN COUPLED RECEPTOR 83"/>
    <property type="match status" value="1"/>
</dbReference>
<feature type="transmembrane region" description="Helical" evidence="8">
    <location>
        <begin position="183"/>
        <end position="207"/>
    </location>
</feature>
<evidence type="ECO:0000313" key="11">
    <source>
        <dbReference type="Proteomes" id="UP001107558"/>
    </source>
</evidence>
<keyword evidence="2 8" id="KW-0812">Transmembrane</keyword>
<keyword evidence="4" id="KW-0297">G-protein coupled receptor</keyword>
<reference evidence="10" key="1">
    <citation type="submission" date="2021-03" db="EMBL/GenBank/DDBJ databases">
        <title>Chromosome level genome of the anhydrobiotic midge Polypedilum vanderplanki.</title>
        <authorList>
            <person name="Yoshida Y."/>
            <person name="Kikawada T."/>
            <person name="Gusev O."/>
        </authorList>
    </citation>
    <scope>NUCLEOTIDE SEQUENCE</scope>
    <source>
        <strain evidence="10">NIAS01</strain>
        <tissue evidence="10">Whole body or cell culture</tissue>
    </source>
</reference>
<gene>
    <name evidence="10" type="ORF">PVAND_004568</name>
</gene>
<feature type="transmembrane region" description="Helical" evidence="8">
    <location>
        <begin position="129"/>
        <end position="147"/>
    </location>
</feature>
<organism evidence="10 11">
    <name type="scientific">Polypedilum vanderplanki</name>
    <name type="common">Sleeping chironomid midge</name>
    <dbReference type="NCBI Taxonomy" id="319348"/>
    <lineage>
        <taxon>Eukaryota</taxon>
        <taxon>Metazoa</taxon>
        <taxon>Ecdysozoa</taxon>
        <taxon>Arthropoda</taxon>
        <taxon>Hexapoda</taxon>
        <taxon>Insecta</taxon>
        <taxon>Pterygota</taxon>
        <taxon>Neoptera</taxon>
        <taxon>Endopterygota</taxon>
        <taxon>Diptera</taxon>
        <taxon>Nematocera</taxon>
        <taxon>Chironomoidea</taxon>
        <taxon>Chironomidae</taxon>
        <taxon>Chironominae</taxon>
        <taxon>Polypedilum</taxon>
        <taxon>Polypedilum</taxon>
    </lineage>
</organism>
<accession>A0A9J6BZH9</accession>
<keyword evidence="11" id="KW-1185">Reference proteome</keyword>
<keyword evidence="3 8" id="KW-1133">Transmembrane helix</keyword>
<proteinExistence type="predicted"/>
<keyword evidence="5 8" id="KW-0472">Membrane</keyword>
<dbReference type="InterPro" id="IPR017452">
    <property type="entry name" value="GPCR_Rhodpsn_7TM"/>
</dbReference>
<evidence type="ECO:0000256" key="6">
    <source>
        <dbReference type="ARBA" id="ARBA00023170"/>
    </source>
</evidence>
<evidence type="ECO:0000256" key="2">
    <source>
        <dbReference type="ARBA" id="ARBA00022692"/>
    </source>
</evidence>